<organism evidence="1 2">
    <name type="scientific">Pyrus ussuriensis x Pyrus communis</name>
    <dbReference type="NCBI Taxonomy" id="2448454"/>
    <lineage>
        <taxon>Eukaryota</taxon>
        <taxon>Viridiplantae</taxon>
        <taxon>Streptophyta</taxon>
        <taxon>Embryophyta</taxon>
        <taxon>Tracheophyta</taxon>
        <taxon>Spermatophyta</taxon>
        <taxon>Magnoliopsida</taxon>
        <taxon>eudicotyledons</taxon>
        <taxon>Gunneridae</taxon>
        <taxon>Pentapetalae</taxon>
        <taxon>rosids</taxon>
        <taxon>fabids</taxon>
        <taxon>Rosales</taxon>
        <taxon>Rosaceae</taxon>
        <taxon>Amygdaloideae</taxon>
        <taxon>Maleae</taxon>
        <taxon>Pyrus</taxon>
    </lineage>
</organism>
<dbReference type="AlphaFoldDB" id="A0A5N5FPS2"/>
<gene>
    <name evidence="1" type="ORF">D8674_004656</name>
</gene>
<name>A0A5N5FPS2_9ROSA</name>
<sequence>MSGDMMRLLSPLDFRLMSAVVVLTAEDFRIEHAVTLGWRTAWLQWPLVLLKWWCPAASHRAIVKVQARRQSSGSSLP</sequence>
<evidence type="ECO:0000313" key="2">
    <source>
        <dbReference type="Proteomes" id="UP000327157"/>
    </source>
</evidence>
<comment type="caution">
    <text evidence="1">The sequence shown here is derived from an EMBL/GenBank/DDBJ whole genome shotgun (WGS) entry which is preliminary data.</text>
</comment>
<dbReference type="EMBL" id="SMOL01000695">
    <property type="protein sequence ID" value="KAB2603651.1"/>
    <property type="molecule type" value="Genomic_DNA"/>
</dbReference>
<reference evidence="2" key="2">
    <citation type="submission" date="2019-10" db="EMBL/GenBank/DDBJ databases">
        <title>A de novo genome assembly of a pear dwarfing rootstock.</title>
        <authorList>
            <person name="Wang F."/>
            <person name="Wang J."/>
            <person name="Li S."/>
            <person name="Zhang Y."/>
            <person name="Fang M."/>
            <person name="Ma L."/>
            <person name="Zhao Y."/>
            <person name="Jiang S."/>
        </authorList>
    </citation>
    <scope>NUCLEOTIDE SEQUENCE [LARGE SCALE GENOMIC DNA]</scope>
</reference>
<reference evidence="1 2" key="3">
    <citation type="submission" date="2019-11" db="EMBL/GenBank/DDBJ databases">
        <title>A de novo genome assembly of a pear dwarfing rootstock.</title>
        <authorList>
            <person name="Wang F."/>
            <person name="Wang J."/>
            <person name="Li S."/>
            <person name="Zhang Y."/>
            <person name="Fang M."/>
            <person name="Ma L."/>
            <person name="Zhao Y."/>
            <person name="Jiang S."/>
        </authorList>
    </citation>
    <scope>NUCLEOTIDE SEQUENCE [LARGE SCALE GENOMIC DNA]</scope>
    <source>
        <strain evidence="1">S2</strain>
        <tissue evidence="1">Leaf</tissue>
    </source>
</reference>
<evidence type="ECO:0000313" key="1">
    <source>
        <dbReference type="EMBL" id="KAB2603651.1"/>
    </source>
</evidence>
<protein>
    <submittedName>
        <fullName evidence="1">Uncharacterized protein</fullName>
    </submittedName>
</protein>
<reference evidence="1 2" key="1">
    <citation type="submission" date="2019-09" db="EMBL/GenBank/DDBJ databases">
        <authorList>
            <person name="Ou C."/>
        </authorList>
    </citation>
    <scope>NUCLEOTIDE SEQUENCE [LARGE SCALE GENOMIC DNA]</scope>
    <source>
        <strain evidence="1">S2</strain>
        <tissue evidence="1">Leaf</tissue>
    </source>
</reference>
<proteinExistence type="predicted"/>
<dbReference type="Proteomes" id="UP000327157">
    <property type="component" value="Chromosome 10"/>
</dbReference>
<keyword evidence="2" id="KW-1185">Reference proteome</keyword>
<accession>A0A5N5FPS2</accession>